<reference evidence="1" key="1">
    <citation type="journal article" date="2022" name="Int. J. Mol. Sci.">
        <title>Draft Genome of Tanacetum Coccineum: Genomic Comparison of Closely Related Tanacetum-Family Plants.</title>
        <authorList>
            <person name="Yamashiro T."/>
            <person name="Shiraishi A."/>
            <person name="Nakayama K."/>
            <person name="Satake H."/>
        </authorList>
    </citation>
    <scope>NUCLEOTIDE SEQUENCE</scope>
</reference>
<proteinExistence type="predicted"/>
<protein>
    <recommendedName>
        <fullName evidence="3">Transposase</fullName>
    </recommendedName>
</protein>
<dbReference type="EMBL" id="BQNB010021784">
    <property type="protein sequence ID" value="GJU10043.1"/>
    <property type="molecule type" value="Genomic_DNA"/>
</dbReference>
<organism evidence="1 2">
    <name type="scientific">Tanacetum coccineum</name>
    <dbReference type="NCBI Taxonomy" id="301880"/>
    <lineage>
        <taxon>Eukaryota</taxon>
        <taxon>Viridiplantae</taxon>
        <taxon>Streptophyta</taxon>
        <taxon>Embryophyta</taxon>
        <taxon>Tracheophyta</taxon>
        <taxon>Spermatophyta</taxon>
        <taxon>Magnoliopsida</taxon>
        <taxon>eudicotyledons</taxon>
        <taxon>Gunneridae</taxon>
        <taxon>Pentapetalae</taxon>
        <taxon>asterids</taxon>
        <taxon>campanulids</taxon>
        <taxon>Asterales</taxon>
        <taxon>Asteraceae</taxon>
        <taxon>Asteroideae</taxon>
        <taxon>Anthemideae</taxon>
        <taxon>Anthemidinae</taxon>
        <taxon>Tanacetum</taxon>
    </lineage>
</organism>
<comment type="caution">
    <text evidence="1">The sequence shown here is derived from an EMBL/GenBank/DDBJ whole genome shotgun (WGS) entry which is preliminary data.</text>
</comment>
<evidence type="ECO:0000313" key="2">
    <source>
        <dbReference type="Proteomes" id="UP001151760"/>
    </source>
</evidence>
<name>A0ABQ5JC13_9ASTR</name>
<evidence type="ECO:0008006" key="3">
    <source>
        <dbReference type="Google" id="ProtNLM"/>
    </source>
</evidence>
<keyword evidence="2" id="KW-1185">Reference proteome</keyword>
<evidence type="ECO:0000313" key="1">
    <source>
        <dbReference type="EMBL" id="GJU10043.1"/>
    </source>
</evidence>
<accession>A0ABQ5JC13</accession>
<feature type="non-terminal residue" evidence="1">
    <location>
        <position position="255"/>
    </location>
</feature>
<gene>
    <name evidence="1" type="ORF">Tco_1132439</name>
</gene>
<dbReference type="Proteomes" id="UP001151760">
    <property type="component" value="Unassembled WGS sequence"/>
</dbReference>
<reference evidence="1" key="2">
    <citation type="submission" date="2022-01" db="EMBL/GenBank/DDBJ databases">
        <authorList>
            <person name="Yamashiro T."/>
            <person name="Shiraishi A."/>
            <person name="Satake H."/>
            <person name="Nakayama K."/>
        </authorList>
    </citation>
    <scope>NUCLEOTIDE SEQUENCE</scope>
</reference>
<sequence>MKARRDPRVQPKYFKAVRQEWDAILGMGITSLLSYNDRLDASKNALPNGYGSENRCNPCIRVLHFNTVCDNCSYHPLNTNFISTRRVGNRVYETRSALWRDLKRRMVTKNTWKDVIESNIGTQTSIAESANLHNHTQSAIHLRQLPSIHAISQDPPIIHTISQEENSAAAHSSTERCQPKYVCNEVTGTRYSKGALSKVAKVAKVSVKVQIASFMGMAKYCIIIADGAHDGSELTDTQQVADSWCSSQLIITTGA</sequence>